<comment type="caution">
    <text evidence="3">The sequence shown here is derived from an EMBL/GenBank/DDBJ whole genome shotgun (WGS) entry which is preliminary data.</text>
</comment>
<feature type="transmembrane region" description="Helical" evidence="1">
    <location>
        <begin position="326"/>
        <end position="357"/>
    </location>
</feature>
<sequence length="699" mass="80333">MKLVQRQDRQKLHVVKTGFKVTGVSAIRYKGKDILVKGKIFRSSDDMRTDMNEENDHGVLSSVIKNISDSWVNSNIKNNRKDKNTWIKEFSSQSYVKSGFNIAERKLEETKTEDKKDVRVQIQPDKEKKELEVWKEEQRQNIKTVFSQKHLHKSEISVEPVQQKQQKIHSEDLGTSITLLATEQSNRTKSKITLKNMAKFCNVNLPGATCKEKVTHKKEDIVRMEVLEEDITEPWVCSGEEREQIRKKKQYRGEYINAVVTESIRSQIADKKEGYIDGVKKRLLKEYVIQEMIHDQKENDPNAHFKLIGQMITHDAAKAIAKMMKLVLTLICKLLFVMLPVILIASVVAMVFVGLYMKAESPTTYFDGYYDSIQEVRENPKYIKNVIQEMERNFAGNIDYFLGVNELNEAVYAYGIYSEADDIAAAYLAQITTDPNYSKLISMEVEGYPAYLFIDTDREEKLLKKVFKQFNYTKKETVKKKVTNEKGKEEEKNAEKMTVYCLTIEKWKDEYEKELPETAQTILADLMKEQTYMKPEENDNFVAGEAVPIEDLIIPEGVDENLIYLAGFIKAEAGNQSDIGKTAVAYVILNRAGGASGNIKGVLTAPYQFSCYIPYHTVEKYLYAYANMSQGQRETDSCYRAAAGAYYGTAENPIGSMKYYCNPKYCSVGEVRQWEKIRARNSDEQIKIIGDHVFCQNCW</sequence>
<dbReference type="Proteomes" id="UP000284465">
    <property type="component" value="Unassembled WGS sequence"/>
</dbReference>
<protein>
    <submittedName>
        <fullName evidence="3">Cell wall hydrolase</fullName>
    </submittedName>
</protein>
<organism evidence="3 4">
    <name type="scientific">Roseburia intestinalis</name>
    <dbReference type="NCBI Taxonomy" id="166486"/>
    <lineage>
        <taxon>Bacteria</taxon>
        <taxon>Bacillati</taxon>
        <taxon>Bacillota</taxon>
        <taxon>Clostridia</taxon>
        <taxon>Lachnospirales</taxon>
        <taxon>Lachnospiraceae</taxon>
        <taxon>Roseburia</taxon>
    </lineage>
</organism>
<evidence type="ECO:0000256" key="1">
    <source>
        <dbReference type="SAM" id="Phobius"/>
    </source>
</evidence>
<dbReference type="Gene3D" id="1.10.10.2520">
    <property type="entry name" value="Cell wall hydrolase SleB, domain 1"/>
    <property type="match status" value="1"/>
</dbReference>
<reference evidence="3 4" key="1">
    <citation type="submission" date="2018-08" db="EMBL/GenBank/DDBJ databases">
        <title>A genome reference for cultivated species of the human gut microbiota.</title>
        <authorList>
            <person name="Zou Y."/>
            <person name="Xue W."/>
            <person name="Luo G."/>
        </authorList>
    </citation>
    <scope>NUCLEOTIDE SEQUENCE [LARGE SCALE GENOMIC DNA]</scope>
    <source>
        <strain evidence="3 4">AM43-11</strain>
    </source>
</reference>
<name>A0A3R6ADZ1_9FIRM</name>
<dbReference type="AlphaFoldDB" id="A0A3R6ADZ1"/>
<keyword evidence="1" id="KW-0812">Transmembrane</keyword>
<dbReference type="GO" id="GO:0016787">
    <property type="term" value="F:hydrolase activity"/>
    <property type="evidence" value="ECO:0007669"/>
    <property type="project" value="UniProtKB-KW"/>
</dbReference>
<dbReference type="EMBL" id="QSFP01000036">
    <property type="protein sequence ID" value="RHA62600.1"/>
    <property type="molecule type" value="Genomic_DNA"/>
</dbReference>
<dbReference type="InterPro" id="IPR042047">
    <property type="entry name" value="SleB_dom1"/>
</dbReference>
<proteinExistence type="predicted"/>
<keyword evidence="1" id="KW-1133">Transmembrane helix</keyword>
<feature type="domain" description="Cell wall hydrolase SleB" evidence="2">
    <location>
        <begin position="576"/>
        <end position="695"/>
    </location>
</feature>
<accession>A0A3R6ADZ1</accession>
<evidence type="ECO:0000259" key="2">
    <source>
        <dbReference type="Pfam" id="PF07486"/>
    </source>
</evidence>
<dbReference type="Pfam" id="PF07486">
    <property type="entry name" value="Hydrolase_2"/>
    <property type="match status" value="1"/>
</dbReference>
<evidence type="ECO:0000313" key="4">
    <source>
        <dbReference type="Proteomes" id="UP000284465"/>
    </source>
</evidence>
<dbReference type="InterPro" id="IPR011105">
    <property type="entry name" value="Cell_wall_hydrolase_SleB"/>
</dbReference>
<gene>
    <name evidence="3" type="ORF">DW927_18695</name>
</gene>
<evidence type="ECO:0000313" key="3">
    <source>
        <dbReference type="EMBL" id="RHA62600.1"/>
    </source>
</evidence>
<keyword evidence="1" id="KW-0472">Membrane</keyword>
<keyword evidence="3" id="KW-0378">Hydrolase</keyword>